<sequence length="101" mass="11819">MQDRHTGFRSCLKPYLSIFDIEKTRGYLSVSSFNDRACELYSATSPHFLSISWWLLSLSPRFYEQRSVYSKYIGSIPEDLIDAQPPNFGWFQFCFATTIQI</sequence>
<organism evidence="1 2">
    <name type="scientific">Thelohanellus kitauei</name>
    <name type="common">Myxosporean</name>
    <dbReference type="NCBI Taxonomy" id="669202"/>
    <lineage>
        <taxon>Eukaryota</taxon>
        <taxon>Metazoa</taxon>
        <taxon>Cnidaria</taxon>
        <taxon>Myxozoa</taxon>
        <taxon>Myxosporea</taxon>
        <taxon>Bivalvulida</taxon>
        <taxon>Platysporina</taxon>
        <taxon>Myxobolidae</taxon>
        <taxon>Thelohanellus</taxon>
    </lineage>
</organism>
<dbReference type="Proteomes" id="UP000031668">
    <property type="component" value="Unassembled WGS sequence"/>
</dbReference>
<keyword evidence="2" id="KW-1185">Reference proteome</keyword>
<evidence type="ECO:0000313" key="1">
    <source>
        <dbReference type="EMBL" id="KII64911.1"/>
    </source>
</evidence>
<gene>
    <name evidence="1" type="ORF">RF11_07740</name>
</gene>
<evidence type="ECO:0000313" key="2">
    <source>
        <dbReference type="Proteomes" id="UP000031668"/>
    </source>
</evidence>
<proteinExistence type="predicted"/>
<accession>A0A0C2MCQ3</accession>
<comment type="caution">
    <text evidence="1">The sequence shown here is derived from an EMBL/GenBank/DDBJ whole genome shotgun (WGS) entry which is preliminary data.</text>
</comment>
<name>A0A0C2MCQ3_THEKT</name>
<reference evidence="1 2" key="1">
    <citation type="journal article" date="2014" name="Genome Biol. Evol.">
        <title>The genome of the myxosporean Thelohanellus kitauei shows adaptations to nutrient acquisition within its fish host.</title>
        <authorList>
            <person name="Yang Y."/>
            <person name="Xiong J."/>
            <person name="Zhou Z."/>
            <person name="Huo F."/>
            <person name="Miao W."/>
            <person name="Ran C."/>
            <person name="Liu Y."/>
            <person name="Zhang J."/>
            <person name="Feng J."/>
            <person name="Wang M."/>
            <person name="Wang M."/>
            <person name="Wang L."/>
            <person name="Yao B."/>
        </authorList>
    </citation>
    <scope>NUCLEOTIDE SEQUENCE [LARGE SCALE GENOMIC DNA]</scope>
    <source>
        <strain evidence="1">Wuqing</strain>
    </source>
</reference>
<dbReference type="EMBL" id="JWZT01004073">
    <property type="protein sequence ID" value="KII64911.1"/>
    <property type="molecule type" value="Genomic_DNA"/>
</dbReference>
<dbReference type="AlphaFoldDB" id="A0A0C2MCQ3"/>
<protein>
    <submittedName>
        <fullName evidence="1">Uncharacterized protein</fullName>
    </submittedName>
</protein>